<keyword evidence="1" id="KW-0645">Protease</keyword>
<dbReference type="RefSeq" id="WP_256541748.1">
    <property type="nucleotide sequence ID" value="NZ_JANHOH010000017.1"/>
</dbReference>
<keyword evidence="5" id="KW-1185">Reference proteome</keyword>
<name>A0ABT1TAX6_9SPHI</name>
<evidence type="ECO:0000313" key="5">
    <source>
        <dbReference type="Proteomes" id="UP001204376"/>
    </source>
</evidence>
<evidence type="ECO:0000256" key="2">
    <source>
        <dbReference type="ARBA" id="ARBA00022801"/>
    </source>
</evidence>
<dbReference type="SUPFAM" id="SSF50494">
    <property type="entry name" value="Trypsin-like serine proteases"/>
    <property type="match status" value="1"/>
</dbReference>
<keyword evidence="3" id="KW-0732">Signal</keyword>
<dbReference type="EMBL" id="JANHOH010000017">
    <property type="protein sequence ID" value="MCQ6961582.1"/>
    <property type="molecule type" value="Genomic_DNA"/>
</dbReference>
<organism evidence="4 5">
    <name type="scientific">Mucilaginibacter aquariorum</name>
    <dbReference type="NCBI Taxonomy" id="2967225"/>
    <lineage>
        <taxon>Bacteria</taxon>
        <taxon>Pseudomonadati</taxon>
        <taxon>Bacteroidota</taxon>
        <taxon>Sphingobacteriia</taxon>
        <taxon>Sphingobacteriales</taxon>
        <taxon>Sphingobacteriaceae</taxon>
        <taxon>Mucilaginibacter</taxon>
    </lineage>
</organism>
<dbReference type="PANTHER" id="PTHR43343">
    <property type="entry name" value="PEPTIDASE S12"/>
    <property type="match status" value="1"/>
</dbReference>
<reference evidence="4 5" key="1">
    <citation type="submission" date="2022-07" db="EMBL/GenBank/DDBJ databases">
        <title>Mucilaginibacter sp. JC4.</title>
        <authorList>
            <person name="Le V."/>
            <person name="Ko S.-R."/>
            <person name="Ahn C.-Y."/>
            <person name="Oh H.-M."/>
        </authorList>
    </citation>
    <scope>NUCLEOTIDE SEQUENCE [LARGE SCALE GENOMIC DNA]</scope>
    <source>
        <strain evidence="4 5">JC4</strain>
    </source>
</reference>
<dbReference type="InterPro" id="IPR051201">
    <property type="entry name" value="Chloro_Bact_Ser_Proteases"/>
</dbReference>
<dbReference type="PANTHER" id="PTHR43343:SF3">
    <property type="entry name" value="PROTEASE DO-LIKE 8, CHLOROPLASTIC"/>
    <property type="match status" value="1"/>
</dbReference>
<evidence type="ECO:0000313" key="4">
    <source>
        <dbReference type="EMBL" id="MCQ6961582.1"/>
    </source>
</evidence>
<dbReference type="Pfam" id="PF13365">
    <property type="entry name" value="Trypsin_2"/>
    <property type="match status" value="1"/>
</dbReference>
<dbReference type="Proteomes" id="UP001204376">
    <property type="component" value="Unassembled WGS sequence"/>
</dbReference>
<feature type="chain" id="PRO_5046939738" evidence="3">
    <location>
        <begin position="22"/>
        <end position="288"/>
    </location>
</feature>
<sequence length="288" mass="31318">MKKTIFPFLMVLIGISSLFNACNGQPAKTFTGNEAREMMGFEEMQRKSLQHQRPDRRYLVPEGLNFRYAASRSTAGVVHIKSVFPAGVGREAPDLFKDFFDEDFPRRFFPPESREPRRQLGSASGVIIASDGYIVSNNHVVNGAESIEVVLHDQRSYKAKVIGTDPATDLALLKIDEKKLPFIEFGNSDSLAVGDFVLAVGNPFNLASTVTAGIISAKARNINLLTDRWAVESYIQTDAAMNPGNSGGALVDINGRLIGITAAIASPTGAYAGYSFAIPIEIAKKNDQ</sequence>
<dbReference type="InterPro" id="IPR009003">
    <property type="entry name" value="Peptidase_S1_PA"/>
</dbReference>
<dbReference type="PRINTS" id="PR00834">
    <property type="entry name" value="PROTEASES2C"/>
</dbReference>
<dbReference type="Gene3D" id="2.40.10.120">
    <property type="match status" value="1"/>
</dbReference>
<protein>
    <submittedName>
        <fullName evidence="4">Trypsin-like peptidase domain-containing protein</fullName>
    </submittedName>
</protein>
<gene>
    <name evidence="4" type="ORF">NPE20_26655</name>
</gene>
<proteinExistence type="predicted"/>
<evidence type="ECO:0000256" key="3">
    <source>
        <dbReference type="SAM" id="SignalP"/>
    </source>
</evidence>
<comment type="caution">
    <text evidence="4">The sequence shown here is derived from an EMBL/GenBank/DDBJ whole genome shotgun (WGS) entry which is preliminary data.</text>
</comment>
<keyword evidence="2" id="KW-0378">Hydrolase</keyword>
<accession>A0ABT1TAX6</accession>
<evidence type="ECO:0000256" key="1">
    <source>
        <dbReference type="ARBA" id="ARBA00022670"/>
    </source>
</evidence>
<feature type="signal peptide" evidence="3">
    <location>
        <begin position="1"/>
        <end position="21"/>
    </location>
</feature>
<dbReference type="InterPro" id="IPR001940">
    <property type="entry name" value="Peptidase_S1C"/>
</dbReference>